<dbReference type="InterPro" id="IPR008482">
    <property type="entry name" value="DUF763"/>
</dbReference>
<keyword evidence="2" id="KW-1185">Reference proteome</keyword>
<gene>
    <name evidence="1" type="ORF">SSCH_60005</name>
</gene>
<organism evidence="1 2">
    <name type="scientific">Syntrophaceticus schinkii</name>
    <dbReference type="NCBI Taxonomy" id="499207"/>
    <lineage>
        <taxon>Bacteria</taxon>
        <taxon>Bacillati</taxon>
        <taxon>Bacillota</taxon>
        <taxon>Clostridia</taxon>
        <taxon>Thermoanaerobacterales</taxon>
        <taxon>Thermoanaerobacterales Family III. Incertae Sedis</taxon>
        <taxon>Syntrophaceticus</taxon>
    </lineage>
</organism>
<evidence type="ECO:0008006" key="3">
    <source>
        <dbReference type="Google" id="ProtNLM"/>
    </source>
</evidence>
<proteinExistence type="predicted"/>
<dbReference type="AlphaFoldDB" id="A0A0B7MNF2"/>
<protein>
    <recommendedName>
        <fullName evidence="3">DUF763 domain-containing protein</fullName>
    </recommendedName>
</protein>
<dbReference type="RefSeq" id="WP_044665625.1">
    <property type="nucleotide sequence ID" value="NZ_CDRZ01000258.1"/>
</dbReference>
<name>A0A0B7MNF2_9FIRM</name>
<dbReference type="Proteomes" id="UP000046155">
    <property type="component" value="Unassembled WGS sequence"/>
</dbReference>
<dbReference type="PANTHER" id="PTHR38597">
    <property type="entry name" value="BLL3834 PROTEIN"/>
    <property type="match status" value="1"/>
</dbReference>
<dbReference type="Pfam" id="PF05559">
    <property type="entry name" value="DUF763"/>
    <property type="match status" value="1"/>
</dbReference>
<sequence length="360" mass="40386">MRTGYVDLPLHGGHCPPWLFQRMTKLGRSLLIILTREEGTSGVLERLADPFWFQALGCLLGFDWHSSGLTTTVCGALKEGLRGCERELGLFIAGGKGKTSRKTPQDIITCADKYGLAVHPDKLVYASRMSAKVDNTAVQDGYQLYHHTFIFTGKGDWAVVQQGMNTGSRRARRYHWLGSRVDDFVYEPQNAICCDHQEKEVLNLVDRTSSNTRQTIASLSCAKPGEIAKEYKKLVLPSRHSLDERDIQPKNLERILIKTYEQQPANFEGVLSISGIGPKSIRALSLISELAYGARPSYDDPAKYSFAHGGKDGYPYPVDKNVYDQSISILEQAIKEAKLGREEKLNAFKRLRFIENSINR</sequence>
<dbReference type="OrthoDB" id="9802662at2"/>
<dbReference type="EMBL" id="CDRZ01000258">
    <property type="protein sequence ID" value="CEO89743.1"/>
    <property type="molecule type" value="Genomic_DNA"/>
</dbReference>
<evidence type="ECO:0000313" key="1">
    <source>
        <dbReference type="EMBL" id="CEO89743.1"/>
    </source>
</evidence>
<reference evidence="2" key="1">
    <citation type="submission" date="2015-01" db="EMBL/GenBank/DDBJ databases">
        <authorList>
            <person name="Manzoor Shahid"/>
            <person name="Zubair Saima"/>
        </authorList>
    </citation>
    <scope>NUCLEOTIDE SEQUENCE [LARGE SCALE GENOMIC DNA]</scope>
    <source>
        <strain evidence="2">Sp3</strain>
    </source>
</reference>
<accession>A0A0B7MNF2</accession>
<evidence type="ECO:0000313" key="2">
    <source>
        <dbReference type="Proteomes" id="UP000046155"/>
    </source>
</evidence>
<dbReference type="PANTHER" id="PTHR38597:SF1">
    <property type="entry name" value="BLL3834 PROTEIN"/>
    <property type="match status" value="1"/>
</dbReference>